<evidence type="ECO:0000313" key="1">
    <source>
        <dbReference type="EMBL" id="GBL85443.1"/>
    </source>
</evidence>
<reference evidence="1 2" key="1">
    <citation type="journal article" date="2019" name="Sci. Rep.">
        <title>Orb-weaving spider Araneus ventricosus genome elucidates the spidroin gene catalogue.</title>
        <authorList>
            <person name="Kono N."/>
            <person name="Nakamura H."/>
            <person name="Ohtoshi R."/>
            <person name="Moran D.A.P."/>
            <person name="Shinohara A."/>
            <person name="Yoshida Y."/>
            <person name="Fujiwara M."/>
            <person name="Mori M."/>
            <person name="Tomita M."/>
            <person name="Arakawa K."/>
        </authorList>
    </citation>
    <scope>NUCLEOTIDE SEQUENCE [LARGE SCALE GENOMIC DNA]</scope>
</reference>
<dbReference type="Proteomes" id="UP000499080">
    <property type="component" value="Unassembled WGS sequence"/>
</dbReference>
<keyword evidence="2" id="KW-1185">Reference proteome</keyword>
<name>A0A4Y2B052_ARAVE</name>
<comment type="caution">
    <text evidence="1">The sequence shown here is derived from an EMBL/GenBank/DDBJ whole genome shotgun (WGS) entry which is preliminary data.</text>
</comment>
<evidence type="ECO:0000313" key="2">
    <source>
        <dbReference type="Proteomes" id="UP000499080"/>
    </source>
</evidence>
<proteinExistence type="predicted"/>
<sequence length="121" mass="13504">MPSYLNGFVHCTTKELPLPCLDIRGILNDNRHIKTGTKDGVLMEWPSSAATLLLSQEMHGVIEVEDSQVLRTVTSVPQNSSFRKPQAKKLNGIKYGDLSIQKLAPYDQPTEDTAQSRMAYE</sequence>
<accession>A0A4Y2B052</accession>
<dbReference type="EMBL" id="BGPR01000043">
    <property type="protein sequence ID" value="GBL85443.1"/>
    <property type="molecule type" value="Genomic_DNA"/>
</dbReference>
<protein>
    <submittedName>
        <fullName evidence="1">Uncharacterized protein</fullName>
    </submittedName>
</protein>
<organism evidence="1 2">
    <name type="scientific">Araneus ventricosus</name>
    <name type="common">Orbweaver spider</name>
    <name type="synonym">Epeira ventricosa</name>
    <dbReference type="NCBI Taxonomy" id="182803"/>
    <lineage>
        <taxon>Eukaryota</taxon>
        <taxon>Metazoa</taxon>
        <taxon>Ecdysozoa</taxon>
        <taxon>Arthropoda</taxon>
        <taxon>Chelicerata</taxon>
        <taxon>Arachnida</taxon>
        <taxon>Araneae</taxon>
        <taxon>Araneomorphae</taxon>
        <taxon>Entelegynae</taxon>
        <taxon>Araneoidea</taxon>
        <taxon>Araneidae</taxon>
        <taxon>Araneus</taxon>
    </lineage>
</organism>
<dbReference type="AlphaFoldDB" id="A0A4Y2B052"/>
<gene>
    <name evidence="1" type="ORF">AVEN_34625_1</name>
</gene>